<accession>A0A199VAV1</accession>
<gene>
    <name evidence="2" type="ORF">ACMD2_01288</name>
</gene>
<dbReference type="EMBL" id="LSRQ01002555">
    <property type="protein sequence ID" value="OAY73925.1"/>
    <property type="molecule type" value="Genomic_DNA"/>
</dbReference>
<evidence type="ECO:0000313" key="3">
    <source>
        <dbReference type="Proteomes" id="UP000092600"/>
    </source>
</evidence>
<organism evidence="2 3">
    <name type="scientific">Ananas comosus</name>
    <name type="common">Pineapple</name>
    <name type="synonym">Ananas ananas</name>
    <dbReference type="NCBI Taxonomy" id="4615"/>
    <lineage>
        <taxon>Eukaryota</taxon>
        <taxon>Viridiplantae</taxon>
        <taxon>Streptophyta</taxon>
        <taxon>Embryophyta</taxon>
        <taxon>Tracheophyta</taxon>
        <taxon>Spermatophyta</taxon>
        <taxon>Magnoliopsida</taxon>
        <taxon>Liliopsida</taxon>
        <taxon>Poales</taxon>
        <taxon>Bromeliaceae</taxon>
        <taxon>Bromelioideae</taxon>
        <taxon>Ananas</taxon>
    </lineage>
</organism>
<comment type="caution">
    <text evidence="2">The sequence shown here is derived from an EMBL/GenBank/DDBJ whole genome shotgun (WGS) entry which is preliminary data.</text>
</comment>
<proteinExistence type="predicted"/>
<name>A0A199VAV1_ANACO</name>
<evidence type="ECO:0000256" key="1">
    <source>
        <dbReference type="SAM" id="MobiDB-lite"/>
    </source>
</evidence>
<sequence>MEGLIPFIYKTIKRRRTRMYYKCLSSGAAAAAATSDPRRRQAQTSPQSPPRKFASFREDYYRRHHRSLDHFADEKMFSSERFGGRRDVAVDKHVVRIGDLIISLFVN</sequence>
<evidence type="ECO:0000313" key="2">
    <source>
        <dbReference type="EMBL" id="OAY73925.1"/>
    </source>
</evidence>
<feature type="region of interest" description="Disordered" evidence="1">
    <location>
        <begin position="28"/>
        <end position="56"/>
    </location>
</feature>
<dbReference type="AlphaFoldDB" id="A0A199VAV1"/>
<reference evidence="2 3" key="1">
    <citation type="journal article" date="2016" name="DNA Res.">
        <title>The draft genome of MD-2 pineapple using hybrid error correction of long reads.</title>
        <authorList>
            <person name="Redwan R.M."/>
            <person name="Saidin A."/>
            <person name="Kumar S.V."/>
        </authorList>
    </citation>
    <scope>NUCLEOTIDE SEQUENCE [LARGE SCALE GENOMIC DNA]</scope>
    <source>
        <strain evidence="3">cv. MD2</strain>
        <tissue evidence="2">Leaf</tissue>
    </source>
</reference>
<protein>
    <submittedName>
        <fullName evidence="2">Uncharacterized protein</fullName>
    </submittedName>
</protein>
<dbReference type="PANTHER" id="PTHR35485:SF4">
    <property type="entry name" value="EXPRESSED PROTEIN"/>
    <property type="match status" value="1"/>
</dbReference>
<dbReference type="Proteomes" id="UP000092600">
    <property type="component" value="Unassembled WGS sequence"/>
</dbReference>
<dbReference type="PANTHER" id="PTHR35485">
    <property type="entry name" value="OS01G0888900 PROTEIN"/>
    <property type="match status" value="1"/>
</dbReference>